<dbReference type="OrthoDB" id="6389036at2"/>
<dbReference type="EMBL" id="PKLZ01000009">
    <property type="protein sequence ID" value="PLW82037.1"/>
    <property type="molecule type" value="Genomic_DNA"/>
</dbReference>
<gene>
    <name evidence="2" type="ORF">CWI75_13220</name>
</gene>
<evidence type="ECO:0000256" key="1">
    <source>
        <dbReference type="SAM" id="SignalP"/>
    </source>
</evidence>
<comment type="caution">
    <text evidence="2">The sequence shown here is derived from an EMBL/GenBank/DDBJ whole genome shotgun (WGS) entry which is preliminary data.</text>
</comment>
<name>A0A2N5Y0W9_9GAMM</name>
<organism evidence="2 3">
    <name type="scientific">Kineobactrum sediminis</name>
    <dbReference type="NCBI Taxonomy" id="1905677"/>
    <lineage>
        <taxon>Bacteria</taxon>
        <taxon>Pseudomonadati</taxon>
        <taxon>Pseudomonadota</taxon>
        <taxon>Gammaproteobacteria</taxon>
        <taxon>Cellvibrionales</taxon>
        <taxon>Halieaceae</taxon>
        <taxon>Kineobactrum</taxon>
    </lineage>
</organism>
<proteinExistence type="predicted"/>
<reference evidence="3" key="1">
    <citation type="submission" date="2017-11" db="EMBL/GenBank/DDBJ databases">
        <title>The draft genome sequence of Chromatocurvus sp. F02.</title>
        <authorList>
            <person name="Du Z.-J."/>
            <person name="Chang Y.-Q."/>
        </authorList>
    </citation>
    <scope>NUCLEOTIDE SEQUENCE [LARGE SCALE GENOMIC DNA]</scope>
    <source>
        <strain evidence="3">F02</strain>
    </source>
</reference>
<feature type="signal peptide" evidence="1">
    <location>
        <begin position="1"/>
        <end position="30"/>
    </location>
</feature>
<feature type="chain" id="PRO_5014995662" description="PepSY domain-containing protein" evidence="1">
    <location>
        <begin position="31"/>
        <end position="87"/>
    </location>
</feature>
<evidence type="ECO:0000313" key="3">
    <source>
        <dbReference type="Proteomes" id="UP000234845"/>
    </source>
</evidence>
<dbReference type="AlphaFoldDB" id="A0A2N5Y0W9"/>
<keyword evidence="3" id="KW-1185">Reference proteome</keyword>
<evidence type="ECO:0008006" key="4">
    <source>
        <dbReference type="Google" id="ProtNLM"/>
    </source>
</evidence>
<sequence>MRTLSLATRVVTLLLLAGSIAGPGAMEVWAQRDSSTQQQPRLSAAEAAARAQARYGGEVLSVTPQGAAWRVRLLLESGRVITVTVRD</sequence>
<accession>A0A2N5Y0W9</accession>
<protein>
    <recommendedName>
        <fullName evidence="4">PepSY domain-containing protein</fullName>
    </recommendedName>
</protein>
<dbReference type="Proteomes" id="UP000234845">
    <property type="component" value="Unassembled WGS sequence"/>
</dbReference>
<evidence type="ECO:0000313" key="2">
    <source>
        <dbReference type="EMBL" id="PLW82037.1"/>
    </source>
</evidence>
<keyword evidence="1" id="KW-0732">Signal</keyword>
<dbReference type="RefSeq" id="WP_101521972.1">
    <property type="nucleotide sequence ID" value="NZ_PKLZ01000009.1"/>
</dbReference>